<evidence type="ECO:0000313" key="3">
    <source>
        <dbReference type="Proteomes" id="UP000242699"/>
    </source>
</evidence>
<dbReference type="Proteomes" id="UP000242699">
    <property type="component" value="Unassembled WGS sequence"/>
</dbReference>
<evidence type="ECO:0000313" key="2">
    <source>
        <dbReference type="EMBL" id="PSR24229.1"/>
    </source>
</evidence>
<keyword evidence="1" id="KW-1133">Transmembrane helix</keyword>
<organism evidence="2 3">
    <name type="scientific">Sulfobacillus benefaciens</name>
    <dbReference type="NCBI Taxonomy" id="453960"/>
    <lineage>
        <taxon>Bacteria</taxon>
        <taxon>Bacillati</taxon>
        <taxon>Bacillota</taxon>
        <taxon>Clostridia</taxon>
        <taxon>Eubacteriales</taxon>
        <taxon>Clostridiales Family XVII. Incertae Sedis</taxon>
        <taxon>Sulfobacillus</taxon>
    </lineage>
</organism>
<comment type="caution">
    <text evidence="2">The sequence shown here is derived from an EMBL/GenBank/DDBJ whole genome shotgun (WGS) entry which is preliminary data.</text>
</comment>
<feature type="transmembrane region" description="Helical" evidence="1">
    <location>
        <begin position="97"/>
        <end position="115"/>
    </location>
</feature>
<dbReference type="EMBL" id="PXYT01000085">
    <property type="protein sequence ID" value="PSR24229.1"/>
    <property type="molecule type" value="Genomic_DNA"/>
</dbReference>
<sequence length="264" mass="28602">MPPALPPFLFTTLLGISGGIMMPVALAVNLPVGRSLFSSFVSVEIFSFALAMGGMLVWRWMKVQSHHIGARPLFTDLYMTLLGLMGFTDALDPQGSWPLTLLTVAVSVLGLLSHFRSVTWSLGYIAPHWDSRASTAFAVMGPSLVSGFCIGLAMLQGVDHHPPIFSALSIVLFSLIGVSFFFTVFLRPSLSLSVFTAVVASLYLIPGTAIIYGMLTRHPGAAVVSAVSALAGLIWHTWQLLRKLPHTPYPGLFLFQPADRSRRT</sequence>
<dbReference type="AlphaFoldDB" id="A0A2T2WPQ9"/>
<feature type="transmembrane region" description="Helical" evidence="1">
    <location>
        <begin position="37"/>
        <end position="61"/>
    </location>
</feature>
<keyword evidence="1" id="KW-0472">Membrane</keyword>
<feature type="transmembrane region" description="Helical" evidence="1">
    <location>
        <begin position="192"/>
        <end position="215"/>
    </location>
</feature>
<accession>A0A2T2WPQ9</accession>
<protein>
    <submittedName>
        <fullName evidence="2">Uncharacterized protein</fullName>
    </submittedName>
</protein>
<reference evidence="2 3" key="1">
    <citation type="journal article" date="2014" name="BMC Genomics">
        <title>Comparison of environmental and isolate Sulfobacillus genomes reveals diverse carbon, sulfur, nitrogen, and hydrogen metabolisms.</title>
        <authorList>
            <person name="Justice N.B."/>
            <person name="Norman A."/>
            <person name="Brown C.T."/>
            <person name="Singh A."/>
            <person name="Thomas B.C."/>
            <person name="Banfield J.F."/>
        </authorList>
    </citation>
    <scope>NUCLEOTIDE SEQUENCE [LARGE SCALE GENOMIC DNA]</scope>
    <source>
        <strain evidence="2">AMDSBA1</strain>
    </source>
</reference>
<name>A0A2T2WPQ9_9FIRM</name>
<proteinExistence type="predicted"/>
<feature type="transmembrane region" description="Helical" evidence="1">
    <location>
        <begin position="136"/>
        <end position="158"/>
    </location>
</feature>
<feature type="transmembrane region" description="Helical" evidence="1">
    <location>
        <begin position="221"/>
        <end position="238"/>
    </location>
</feature>
<evidence type="ECO:0000256" key="1">
    <source>
        <dbReference type="SAM" id="Phobius"/>
    </source>
</evidence>
<feature type="transmembrane region" description="Helical" evidence="1">
    <location>
        <begin position="164"/>
        <end position="185"/>
    </location>
</feature>
<gene>
    <name evidence="2" type="ORF">C7B43_19525</name>
</gene>
<keyword evidence="1" id="KW-0812">Transmembrane</keyword>